<evidence type="ECO:0000256" key="6">
    <source>
        <dbReference type="SAM" id="Phobius"/>
    </source>
</evidence>
<feature type="non-terminal residue" evidence="9">
    <location>
        <position position="1"/>
    </location>
</feature>
<reference evidence="9 10" key="1">
    <citation type="submission" date="2024-02" db="EMBL/GenBank/DDBJ databases">
        <authorList>
            <person name="Chen Y."/>
            <person name="Shah S."/>
            <person name="Dougan E. K."/>
            <person name="Thang M."/>
            <person name="Chan C."/>
        </authorList>
    </citation>
    <scope>NUCLEOTIDE SEQUENCE [LARGE SCALE GENOMIC DNA]</scope>
</reference>
<dbReference type="Proteomes" id="UP001642484">
    <property type="component" value="Unassembled WGS sequence"/>
</dbReference>
<comment type="caution">
    <text evidence="9">The sequence shown here is derived from an EMBL/GenBank/DDBJ whole genome shotgun (WGS) entry which is preliminary data.</text>
</comment>
<gene>
    <name evidence="9" type="ORF">CCMP2556_LOCUS2478</name>
</gene>
<evidence type="ECO:0000256" key="4">
    <source>
        <dbReference type="ARBA" id="ARBA00022989"/>
    </source>
</evidence>
<evidence type="ECO:0000313" key="10">
    <source>
        <dbReference type="Proteomes" id="UP001642484"/>
    </source>
</evidence>
<feature type="signal peptide" evidence="7">
    <location>
        <begin position="1"/>
        <end position="20"/>
    </location>
</feature>
<proteinExistence type="predicted"/>
<feature type="domain" description="ABC-2 type transporter transmembrane" evidence="8">
    <location>
        <begin position="1"/>
        <end position="212"/>
    </location>
</feature>
<dbReference type="PANTHER" id="PTHR48041:SF139">
    <property type="entry name" value="PROTEIN SCARLET"/>
    <property type="match status" value="1"/>
</dbReference>
<feature type="transmembrane region" description="Helical" evidence="6">
    <location>
        <begin position="132"/>
        <end position="157"/>
    </location>
</feature>
<keyword evidence="3 6" id="KW-0812">Transmembrane</keyword>
<evidence type="ECO:0000256" key="5">
    <source>
        <dbReference type="ARBA" id="ARBA00023136"/>
    </source>
</evidence>
<dbReference type="InterPro" id="IPR050352">
    <property type="entry name" value="ABCG_transporters"/>
</dbReference>
<protein>
    <recommendedName>
        <fullName evidence="8">ABC-2 type transporter transmembrane domain-containing protein</fullName>
    </recommendedName>
</protein>
<organism evidence="9 10">
    <name type="scientific">Durusdinium trenchii</name>
    <dbReference type="NCBI Taxonomy" id="1381693"/>
    <lineage>
        <taxon>Eukaryota</taxon>
        <taxon>Sar</taxon>
        <taxon>Alveolata</taxon>
        <taxon>Dinophyceae</taxon>
        <taxon>Suessiales</taxon>
        <taxon>Symbiodiniaceae</taxon>
        <taxon>Durusdinium</taxon>
    </lineage>
</organism>
<evidence type="ECO:0000256" key="1">
    <source>
        <dbReference type="ARBA" id="ARBA00004141"/>
    </source>
</evidence>
<feature type="transmembrane region" description="Helical" evidence="6">
    <location>
        <begin position="169"/>
        <end position="191"/>
    </location>
</feature>
<dbReference type="InterPro" id="IPR013525">
    <property type="entry name" value="ABC2_TM"/>
</dbReference>
<feature type="chain" id="PRO_5047200029" description="ABC-2 type transporter transmembrane domain-containing protein" evidence="7">
    <location>
        <begin position="21"/>
        <end position="262"/>
    </location>
</feature>
<evidence type="ECO:0000313" key="9">
    <source>
        <dbReference type="EMBL" id="CAK8991483.1"/>
    </source>
</evidence>
<evidence type="ECO:0000256" key="3">
    <source>
        <dbReference type="ARBA" id="ARBA00022692"/>
    </source>
</evidence>
<evidence type="ECO:0000256" key="7">
    <source>
        <dbReference type="SAM" id="SignalP"/>
    </source>
</evidence>
<keyword evidence="5 6" id="KW-0472">Membrane</keyword>
<keyword evidence="2" id="KW-0813">Transport</keyword>
<keyword evidence="7" id="KW-0732">Signal</keyword>
<keyword evidence="10" id="KW-1185">Reference proteome</keyword>
<comment type="subcellular location">
    <subcellularLocation>
        <location evidence="1">Membrane</location>
        <topology evidence="1">Multi-pass membrane protein</topology>
    </subcellularLocation>
</comment>
<dbReference type="EMBL" id="CAXAMN010000930">
    <property type="protein sequence ID" value="CAK8991483.1"/>
    <property type="molecule type" value="Genomic_DNA"/>
</dbReference>
<feature type="transmembrane region" description="Helical" evidence="6">
    <location>
        <begin position="58"/>
        <end position="80"/>
    </location>
</feature>
<dbReference type="Pfam" id="PF01061">
    <property type="entry name" value="ABC2_membrane"/>
    <property type="match status" value="1"/>
</dbReference>
<feature type="transmembrane region" description="Helical" evidence="6">
    <location>
        <begin position="232"/>
        <end position="254"/>
    </location>
</feature>
<dbReference type="PANTHER" id="PTHR48041">
    <property type="entry name" value="ABC TRANSPORTER G FAMILY MEMBER 28"/>
    <property type="match status" value="1"/>
</dbReference>
<keyword evidence="4 6" id="KW-1133">Transmembrane helix</keyword>
<accession>A0ABP0HMN8</accession>
<name>A0ABP0HMN8_9DINO</name>
<sequence length="262" mass="29645">RVALSVVLTFLFGLVFQGVGRTILETKDQNIFDQMWTGLSYAEVTALRKRKLEWHFNALVQVALVAMFSACQPVILTFPLERPVFLREYSSGTYSVLPYYLSKMVVEVPLVFVQSLMTLGLCYVVMSLNGNFWALLWTIVLLSVCSVSVALAISCAVRQPRETGAVGPLVFVPQMLFSGVFIPVSHMPVYLRWMQYFSFLQYAIKILGVVEFKHVPHKELVLDAQDILEDSVPVYVGFLVMMVLIFSITGIQMLRNKATHLF</sequence>
<evidence type="ECO:0000259" key="8">
    <source>
        <dbReference type="Pfam" id="PF01061"/>
    </source>
</evidence>
<evidence type="ECO:0000256" key="2">
    <source>
        <dbReference type="ARBA" id="ARBA00022448"/>
    </source>
</evidence>
<feature type="transmembrane region" description="Helical" evidence="6">
    <location>
        <begin position="100"/>
        <end position="126"/>
    </location>
</feature>